<feature type="region of interest" description="Disordered" evidence="1">
    <location>
        <begin position="1"/>
        <end position="57"/>
    </location>
</feature>
<feature type="compositionally biased region" description="Polar residues" evidence="1">
    <location>
        <begin position="109"/>
        <end position="124"/>
    </location>
</feature>
<comment type="caution">
    <text evidence="2">The sequence shown here is derived from an EMBL/GenBank/DDBJ whole genome shotgun (WGS) entry which is preliminary data.</text>
</comment>
<evidence type="ECO:0000313" key="2">
    <source>
        <dbReference type="EMBL" id="HIS35679.1"/>
    </source>
</evidence>
<sequence length="139" mass="15459">MDNLYNDADKIPAPVNSDLAGSERPERTTDNITPPPDVGDIIKPPEPHVPKIPPAASQGWYKQLTDENTNGISKVGTPLGNAAIYAMVAHNPLQRPEEIKKPQARPQPVYNQPPVTNPMPQRTRMFNYNPYQMRSAGMY</sequence>
<dbReference type="EMBL" id="DVIU01000076">
    <property type="protein sequence ID" value="HIS35679.1"/>
    <property type="molecule type" value="Genomic_DNA"/>
</dbReference>
<evidence type="ECO:0000313" key="3">
    <source>
        <dbReference type="Proteomes" id="UP000823928"/>
    </source>
</evidence>
<feature type="region of interest" description="Disordered" evidence="1">
    <location>
        <begin position="100"/>
        <end position="124"/>
    </location>
</feature>
<accession>A0A9D1EXV5</accession>
<dbReference type="AlphaFoldDB" id="A0A9D1EXV5"/>
<evidence type="ECO:0000256" key="1">
    <source>
        <dbReference type="SAM" id="MobiDB-lite"/>
    </source>
</evidence>
<gene>
    <name evidence="2" type="ORF">IAC10_03495</name>
</gene>
<reference evidence="2" key="2">
    <citation type="journal article" date="2021" name="PeerJ">
        <title>Extensive microbial diversity within the chicken gut microbiome revealed by metagenomics and culture.</title>
        <authorList>
            <person name="Gilroy R."/>
            <person name="Ravi A."/>
            <person name="Getino M."/>
            <person name="Pursley I."/>
            <person name="Horton D.L."/>
            <person name="Alikhan N.F."/>
            <person name="Baker D."/>
            <person name="Gharbi K."/>
            <person name="Hall N."/>
            <person name="Watson M."/>
            <person name="Adriaenssens E.M."/>
            <person name="Foster-Nyarko E."/>
            <person name="Jarju S."/>
            <person name="Secka A."/>
            <person name="Antonio M."/>
            <person name="Oren A."/>
            <person name="Chaudhuri R.R."/>
            <person name="La Ragione R."/>
            <person name="Hildebrand F."/>
            <person name="Pallen M.J."/>
        </authorList>
    </citation>
    <scope>NUCLEOTIDE SEQUENCE</scope>
    <source>
        <strain evidence="2">6276</strain>
    </source>
</reference>
<reference evidence="2" key="1">
    <citation type="submission" date="2020-10" db="EMBL/GenBank/DDBJ databases">
        <authorList>
            <person name="Gilroy R."/>
        </authorList>
    </citation>
    <scope>NUCLEOTIDE SEQUENCE</scope>
    <source>
        <strain evidence="2">6276</strain>
    </source>
</reference>
<name>A0A9D1EXV5_9BACT</name>
<organism evidence="2 3">
    <name type="scientific">Candidatus Scatousia excrementigallinarum</name>
    <dbReference type="NCBI Taxonomy" id="2840935"/>
    <lineage>
        <taxon>Bacteria</taxon>
        <taxon>Candidatus Scatousia</taxon>
    </lineage>
</organism>
<dbReference type="Proteomes" id="UP000823928">
    <property type="component" value="Unassembled WGS sequence"/>
</dbReference>
<proteinExistence type="predicted"/>
<protein>
    <submittedName>
        <fullName evidence="2">Uncharacterized protein</fullName>
    </submittedName>
</protein>